<keyword evidence="2" id="KW-1185">Reference proteome</keyword>
<evidence type="ECO:0000313" key="1">
    <source>
        <dbReference type="EMBL" id="RHZ85555.1"/>
    </source>
</evidence>
<evidence type="ECO:0000313" key="2">
    <source>
        <dbReference type="Proteomes" id="UP000266861"/>
    </source>
</evidence>
<sequence>MEINNIAGCKIDGNSQNSKFVDVVDVQDYWKEIIKKKFSNLDEGACIDKISLNAYIDGNYHKQAMDLLSIMRSTGLEINIKLYKAYKESSILLGMIKRFTPDLTPIFIMVLRLIKQLKV</sequence>
<comment type="caution">
    <text evidence="1">The sequence shown here is derived from an EMBL/GenBank/DDBJ whole genome shotgun (WGS) entry which is preliminary data.</text>
</comment>
<gene>
    <name evidence="1" type="ORF">Glove_64g152</name>
</gene>
<accession>A0A397JB49</accession>
<organism evidence="1 2">
    <name type="scientific">Diversispora epigaea</name>
    <dbReference type="NCBI Taxonomy" id="1348612"/>
    <lineage>
        <taxon>Eukaryota</taxon>
        <taxon>Fungi</taxon>
        <taxon>Fungi incertae sedis</taxon>
        <taxon>Mucoromycota</taxon>
        <taxon>Glomeromycotina</taxon>
        <taxon>Glomeromycetes</taxon>
        <taxon>Diversisporales</taxon>
        <taxon>Diversisporaceae</taxon>
        <taxon>Diversispora</taxon>
    </lineage>
</organism>
<dbReference type="Proteomes" id="UP000266861">
    <property type="component" value="Unassembled WGS sequence"/>
</dbReference>
<dbReference type="AlphaFoldDB" id="A0A397JB49"/>
<name>A0A397JB49_9GLOM</name>
<reference evidence="1 2" key="1">
    <citation type="submission" date="2018-08" db="EMBL/GenBank/DDBJ databases">
        <title>Genome and evolution of the arbuscular mycorrhizal fungus Diversispora epigaea (formerly Glomus versiforme) and its bacterial endosymbionts.</title>
        <authorList>
            <person name="Sun X."/>
            <person name="Fei Z."/>
            <person name="Harrison M."/>
        </authorList>
    </citation>
    <scope>NUCLEOTIDE SEQUENCE [LARGE SCALE GENOMIC DNA]</scope>
    <source>
        <strain evidence="1 2">IT104</strain>
    </source>
</reference>
<dbReference type="OrthoDB" id="185373at2759"/>
<evidence type="ECO:0008006" key="3">
    <source>
        <dbReference type="Google" id="ProtNLM"/>
    </source>
</evidence>
<proteinExistence type="predicted"/>
<dbReference type="EMBL" id="PQFF01000061">
    <property type="protein sequence ID" value="RHZ85555.1"/>
    <property type="molecule type" value="Genomic_DNA"/>
</dbReference>
<protein>
    <recommendedName>
        <fullName evidence="3">Pentacotripeptide-repeat region of PRORP domain-containing protein</fullName>
    </recommendedName>
</protein>